<proteinExistence type="predicted"/>
<dbReference type="EMBL" id="JAULSR010000002">
    <property type="protein sequence ID" value="KAK0630441.1"/>
    <property type="molecule type" value="Genomic_DNA"/>
</dbReference>
<dbReference type="AlphaFoldDB" id="A0AA40C9I5"/>
<feature type="region of interest" description="Disordered" evidence="1">
    <location>
        <begin position="108"/>
        <end position="132"/>
    </location>
</feature>
<organism evidence="2 3">
    <name type="scientific">Bombardia bombarda</name>
    <dbReference type="NCBI Taxonomy" id="252184"/>
    <lineage>
        <taxon>Eukaryota</taxon>
        <taxon>Fungi</taxon>
        <taxon>Dikarya</taxon>
        <taxon>Ascomycota</taxon>
        <taxon>Pezizomycotina</taxon>
        <taxon>Sordariomycetes</taxon>
        <taxon>Sordariomycetidae</taxon>
        <taxon>Sordariales</taxon>
        <taxon>Lasiosphaeriaceae</taxon>
        <taxon>Bombardia</taxon>
    </lineage>
</organism>
<reference evidence="2" key="1">
    <citation type="submission" date="2023-06" db="EMBL/GenBank/DDBJ databases">
        <title>Genome-scale phylogeny and comparative genomics of the fungal order Sordariales.</title>
        <authorList>
            <consortium name="Lawrence Berkeley National Laboratory"/>
            <person name="Hensen N."/>
            <person name="Bonometti L."/>
            <person name="Westerberg I."/>
            <person name="Brannstrom I.O."/>
            <person name="Guillou S."/>
            <person name="Cros-Aarteil S."/>
            <person name="Calhoun S."/>
            <person name="Haridas S."/>
            <person name="Kuo A."/>
            <person name="Mondo S."/>
            <person name="Pangilinan J."/>
            <person name="Riley R."/>
            <person name="LaButti K."/>
            <person name="Andreopoulos B."/>
            <person name="Lipzen A."/>
            <person name="Chen C."/>
            <person name="Yanf M."/>
            <person name="Daum C."/>
            <person name="Ng V."/>
            <person name="Clum A."/>
            <person name="Steindorff A."/>
            <person name="Ohm R."/>
            <person name="Martin F."/>
            <person name="Silar P."/>
            <person name="Natvig D."/>
            <person name="Lalanne C."/>
            <person name="Gautier V."/>
            <person name="Ament-velasquez S.L."/>
            <person name="Kruys A."/>
            <person name="Hutchinson M.I."/>
            <person name="Powell A.J."/>
            <person name="Barry K."/>
            <person name="Miller A.N."/>
            <person name="Grigoriev I.V."/>
            <person name="Debuchy R."/>
            <person name="Gladieux P."/>
            <person name="Thoren M.H."/>
            <person name="Johannesson H."/>
        </authorList>
    </citation>
    <scope>NUCLEOTIDE SEQUENCE</scope>
    <source>
        <strain evidence="2">SMH3391-2</strain>
    </source>
</reference>
<protein>
    <submittedName>
        <fullName evidence="2">Uncharacterized protein</fullName>
    </submittedName>
</protein>
<name>A0AA40C9I5_9PEZI</name>
<gene>
    <name evidence="2" type="ORF">B0T17DRAFT_528438</name>
</gene>
<sequence length="157" mass="17320">MFCRSIFVLVYCPSVCVPFWSEVSLCLPRPGFSSCQLHLAATVLSRAHWLYVVLLALYTIESKPAPGVSDRVEGELVLVGCYNIMDTGVTWRCCGLVGMKQGRMTELGGSRTETMVDGGSSSGSDSTGSSDWLCGGGWRMGRIGLEWIGSRRWRRRR</sequence>
<evidence type="ECO:0000256" key="1">
    <source>
        <dbReference type="SAM" id="MobiDB-lite"/>
    </source>
</evidence>
<keyword evidence="3" id="KW-1185">Reference proteome</keyword>
<comment type="caution">
    <text evidence="2">The sequence shown here is derived from an EMBL/GenBank/DDBJ whole genome shotgun (WGS) entry which is preliminary data.</text>
</comment>
<evidence type="ECO:0000313" key="3">
    <source>
        <dbReference type="Proteomes" id="UP001174934"/>
    </source>
</evidence>
<dbReference type="Proteomes" id="UP001174934">
    <property type="component" value="Unassembled WGS sequence"/>
</dbReference>
<feature type="compositionally biased region" description="Low complexity" evidence="1">
    <location>
        <begin position="117"/>
        <end position="131"/>
    </location>
</feature>
<evidence type="ECO:0000313" key="2">
    <source>
        <dbReference type="EMBL" id="KAK0630441.1"/>
    </source>
</evidence>
<accession>A0AA40C9I5</accession>